<comment type="caution">
    <text evidence="3">The sequence shown here is derived from an EMBL/GenBank/DDBJ whole genome shotgun (WGS) entry which is preliminary data.</text>
</comment>
<protein>
    <recommendedName>
        <fullName evidence="2">Retrotransposon gag domain-containing protein</fullName>
    </recommendedName>
</protein>
<proteinExistence type="predicted"/>
<organism evidence="3 4">
    <name type="scientific">Colocasia esculenta</name>
    <name type="common">Wild taro</name>
    <name type="synonym">Arum esculentum</name>
    <dbReference type="NCBI Taxonomy" id="4460"/>
    <lineage>
        <taxon>Eukaryota</taxon>
        <taxon>Viridiplantae</taxon>
        <taxon>Streptophyta</taxon>
        <taxon>Embryophyta</taxon>
        <taxon>Tracheophyta</taxon>
        <taxon>Spermatophyta</taxon>
        <taxon>Magnoliopsida</taxon>
        <taxon>Liliopsida</taxon>
        <taxon>Araceae</taxon>
        <taxon>Aroideae</taxon>
        <taxon>Colocasieae</taxon>
        <taxon>Colocasia</taxon>
    </lineage>
</organism>
<dbReference type="PANTHER" id="PTHR33223:SF11">
    <property type="entry name" value="ELEMENT PROTEIN, PUTATIVE-RELATED"/>
    <property type="match status" value="1"/>
</dbReference>
<name>A0A843XFN1_COLES</name>
<reference evidence="3" key="1">
    <citation type="submission" date="2017-07" db="EMBL/GenBank/DDBJ databases">
        <title>Taro Niue Genome Assembly and Annotation.</title>
        <authorList>
            <person name="Atibalentja N."/>
            <person name="Keating K."/>
            <person name="Fields C.J."/>
        </authorList>
    </citation>
    <scope>NUCLEOTIDE SEQUENCE</scope>
    <source>
        <strain evidence="3">Niue_2</strain>
        <tissue evidence="3">Leaf</tissue>
    </source>
</reference>
<dbReference type="EMBL" id="NMUH01008092">
    <property type="protein sequence ID" value="MQM18289.1"/>
    <property type="molecule type" value="Genomic_DNA"/>
</dbReference>
<evidence type="ECO:0000313" key="4">
    <source>
        <dbReference type="Proteomes" id="UP000652761"/>
    </source>
</evidence>
<dbReference type="AlphaFoldDB" id="A0A843XFN1"/>
<dbReference type="PANTHER" id="PTHR33223">
    <property type="entry name" value="CCHC-TYPE DOMAIN-CONTAINING PROTEIN"/>
    <property type="match status" value="1"/>
</dbReference>
<dbReference type="Proteomes" id="UP000652761">
    <property type="component" value="Unassembled WGS sequence"/>
</dbReference>
<feature type="region of interest" description="Disordered" evidence="1">
    <location>
        <begin position="711"/>
        <end position="735"/>
    </location>
</feature>
<evidence type="ECO:0000256" key="1">
    <source>
        <dbReference type="SAM" id="MobiDB-lite"/>
    </source>
</evidence>
<accession>A0A843XFN1</accession>
<keyword evidence="4" id="KW-1185">Reference proteome</keyword>
<evidence type="ECO:0000313" key="3">
    <source>
        <dbReference type="EMBL" id="MQM18289.1"/>
    </source>
</evidence>
<evidence type="ECO:0000259" key="2">
    <source>
        <dbReference type="Pfam" id="PF03732"/>
    </source>
</evidence>
<gene>
    <name evidence="3" type="ORF">Taro_051277</name>
</gene>
<feature type="region of interest" description="Disordered" evidence="1">
    <location>
        <begin position="792"/>
        <end position="828"/>
    </location>
</feature>
<sequence length="991" mass="108362">MFCLLVAIGFPSPSGFGVVRCRFTDLLEGSPSDAERDRHPTAVFCNPFLGAVRGGSGTGECVVPRPRGVSGVQGGSACGPSTLWGSEVAVLVLWCSVSLLSRWVCAEGCFHIVFDFAGSAGVMSGSTLVVGHCITLFRYFFLLLWLVRDWLSLPSLVREAHPPTLFRWLAFQQGSSVSCKRVLLLLLGAYAMSMVSGSLVLRLSSSSACASVWVCREVGVFARGKQMLVCRVAPLVECCYTCLWLLSALCWLVVNSCKLLPEFFSVGSGGSENGLLLSGWLVRSCGFSQSGALVVLVEVLPGPACVASEVLLAAVFSLMVRVVGRLGRLLALLVEVLPKAAFVCGAFDRMSGRGAGQVVSLIVIEFLSCAGGTSCVPVVEWFASFLVPYVLFQMVVWRASWVFGWLCLSWDVVTFMAKASFRCVFCLYLNLCFGGFGADHEDDLGEIEWCRWTLHSIRGEGVVVTTGKSWPDLAPLSSLFFSFLPSLLFSEVGELPLFPLRWLGLGGAGVLVAEHGSGVVERGGGGQAFVKALFGFDWALPVHPYRLDPVGSPLQIGPCRFTPADWTLPNGFGCRFALAVLTDQWLECALGPRLSKIMPGSRYGALPTDDEELAELAERPSAVTRRRVAATALTTAYGGANASTTQMMAATANVITTQGSRGNNEIPPPPPPEMTLGGIGQEIPLTAPLDLAVLELLQQYQAEIEALKRQMKGKETEGHASREVEGSGETPQRISGSIEASAHRTITQPIDEQPQQTLVATAQQQHPRAQYQFLQPRFFQQQPYQPLQGYSMQQQSLPAHAPEQQFENQDPPPMPPVAIINTPNNKPAHVYPQQVDPATISKLMVEQMIEMKLSKRGDGELVPFDVYRVPYPPHHAMKKLPLGMTKPPKFDKFNRQGSPKEHIAHYINVMGDLAANESYLLKFFGSSLTGLAFEWYSGLPARSVLDWADMQKKFRERFYIAEREVIATELYATKQKANESTLDYIQRWRNL</sequence>
<dbReference type="Pfam" id="PF03732">
    <property type="entry name" value="Retrotrans_gag"/>
    <property type="match status" value="1"/>
</dbReference>
<feature type="non-terminal residue" evidence="3">
    <location>
        <position position="1"/>
    </location>
</feature>
<feature type="domain" description="Retrotransposon gag" evidence="2">
    <location>
        <begin position="922"/>
        <end position="990"/>
    </location>
</feature>
<dbReference type="InterPro" id="IPR005162">
    <property type="entry name" value="Retrotrans_gag_dom"/>
</dbReference>
<feature type="compositionally biased region" description="Basic and acidic residues" evidence="1">
    <location>
        <begin position="711"/>
        <end position="725"/>
    </location>
</feature>